<dbReference type="Proteomes" id="UP000288079">
    <property type="component" value="Unassembled WGS sequence"/>
</dbReference>
<evidence type="ECO:0000256" key="6">
    <source>
        <dbReference type="SAM" id="SignalP"/>
    </source>
</evidence>
<comment type="caution">
    <text evidence="9">The sequence shown here is derived from an EMBL/GenBank/DDBJ whole genome shotgun (WGS) entry which is preliminary data.</text>
</comment>
<evidence type="ECO:0000256" key="2">
    <source>
        <dbReference type="ARBA" id="ARBA00006275"/>
    </source>
</evidence>
<evidence type="ECO:0000256" key="3">
    <source>
        <dbReference type="ARBA" id="ARBA00022729"/>
    </source>
</evidence>
<keyword evidence="5" id="KW-0998">Cell outer membrane</keyword>
<evidence type="ECO:0000256" key="1">
    <source>
        <dbReference type="ARBA" id="ARBA00004442"/>
    </source>
</evidence>
<comment type="similarity">
    <text evidence="2">Belongs to the SusD family.</text>
</comment>
<keyword evidence="3 6" id="KW-0732">Signal</keyword>
<feature type="domain" description="SusD-like N-terminal" evidence="8">
    <location>
        <begin position="24"/>
        <end position="237"/>
    </location>
</feature>
<dbReference type="Pfam" id="PF14322">
    <property type="entry name" value="SusD-like_3"/>
    <property type="match status" value="1"/>
</dbReference>
<feature type="signal peptide" evidence="6">
    <location>
        <begin position="1"/>
        <end position="20"/>
    </location>
</feature>
<reference evidence="9 10" key="1">
    <citation type="submission" date="2018-10" db="EMBL/GenBank/DDBJ databases">
        <title>Draft Genome Sequence of Bacteroides sp. KCTC 15687.</title>
        <authorList>
            <person name="Yu S.Y."/>
            <person name="Kim J.S."/>
            <person name="Oh B.S."/>
            <person name="Park S.H."/>
            <person name="Kang S.W."/>
            <person name="Park J.E."/>
            <person name="Choi S.H."/>
            <person name="Han K.I."/>
            <person name="Lee K.C."/>
            <person name="Eom M.K."/>
            <person name="Suh M.K."/>
            <person name="Lee D.H."/>
            <person name="Yoon H."/>
            <person name="Kim B."/>
            <person name="Yang S.J."/>
            <person name="Lee J.S."/>
            <person name="Lee J.H."/>
        </authorList>
    </citation>
    <scope>NUCLEOTIDE SEQUENCE [LARGE SCALE GENOMIC DNA]</scope>
    <source>
        <strain evidence="9 10">KCTC 15687</strain>
    </source>
</reference>
<organism evidence="9 10">
    <name type="scientific">Bacteroides faecalis</name>
    <dbReference type="NCBI Taxonomy" id="2447885"/>
    <lineage>
        <taxon>Bacteria</taxon>
        <taxon>Pseudomonadati</taxon>
        <taxon>Bacteroidota</taxon>
        <taxon>Bacteroidia</taxon>
        <taxon>Bacteroidales</taxon>
        <taxon>Bacteroidaceae</taxon>
        <taxon>Bacteroides</taxon>
    </lineage>
</organism>
<comment type="subcellular location">
    <subcellularLocation>
        <location evidence="1">Cell outer membrane</location>
    </subcellularLocation>
</comment>
<evidence type="ECO:0000259" key="8">
    <source>
        <dbReference type="Pfam" id="PF14322"/>
    </source>
</evidence>
<gene>
    <name evidence="9" type="ORF">KGMB02408_04600</name>
</gene>
<dbReference type="InterPro" id="IPR011990">
    <property type="entry name" value="TPR-like_helical_dom_sf"/>
</dbReference>
<protein>
    <submittedName>
        <fullName evidence="9">Starch-binding protein</fullName>
    </submittedName>
</protein>
<dbReference type="PROSITE" id="PS51257">
    <property type="entry name" value="PROKAR_LIPOPROTEIN"/>
    <property type="match status" value="1"/>
</dbReference>
<accession>A0A401LPN6</accession>
<feature type="domain" description="RagB/SusD" evidence="7">
    <location>
        <begin position="326"/>
        <end position="577"/>
    </location>
</feature>
<proteinExistence type="inferred from homology"/>
<dbReference type="Pfam" id="PF07980">
    <property type="entry name" value="SusD_RagB"/>
    <property type="match status" value="1"/>
</dbReference>
<evidence type="ECO:0000256" key="5">
    <source>
        <dbReference type="ARBA" id="ARBA00023237"/>
    </source>
</evidence>
<feature type="chain" id="PRO_5019542671" evidence="6">
    <location>
        <begin position="21"/>
        <end position="577"/>
    </location>
</feature>
<dbReference type="AlphaFoldDB" id="A0A401LPN6"/>
<keyword evidence="10" id="KW-1185">Reference proteome</keyword>
<dbReference type="SUPFAM" id="SSF48452">
    <property type="entry name" value="TPR-like"/>
    <property type="match status" value="1"/>
</dbReference>
<name>A0A401LPN6_9BACE</name>
<dbReference type="Gene3D" id="1.25.40.390">
    <property type="match status" value="1"/>
</dbReference>
<sequence>MNIMRTKYIILTLLSSLVFASCNYLDFDETNNLKTKEDMYKYFDTSKSMLTYVYSFMPQGCQWFAASGNFTSDGLAMRDCASDDGEFGAVAANIQNTNNGNWSSIKTFDDSWSLYKGIRAANSFIAEIAQVDFTRYEHNEQYTNWMKQLKYFPYEARVLRAHYFFELARRYGDIAMPLEVLTEEEANTIGKTSFNDVIDFIVSECDEAIADNHLPDSYVNEPNAEIGRVTKGFAMAVKSKALLYAASKLHNPSMNTDLWKKSAKAALDIINTGLYSLDPKESANNLESKETILMRINDNDASFELFNFPIRLTAGKRNSSQIPYSNFPSQNLVDAFETVNGYKVTLENTGWVSEDPEFDPQLPYDKRDKRFYRAILANGMKFQEKTIETYKGGVDDGIVSEGGSPTGYFLRKYIQEGTLFTDGEETTNKHHWVIYRYAETLLTYAESMVNAFNDVNYTDDTYKYSALWAINEVRKNAGMPAIPSSGKDEFLERLYNEWRVEFAFEDHRFWDVRRWKIADTTQRELYGVKIEKQPNGTFNFYKNLYETRNWRDAMYLYPIPQSELYKNANLNPQNTGW</sequence>
<dbReference type="InterPro" id="IPR033985">
    <property type="entry name" value="SusD-like_N"/>
</dbReference>
<keyword evidence="4" id="KW-0472">Membrane</keyword>
<dbReference type="InterPro" id="IPR012944">
    <property type="entry name" value="SusD_RagB_dom"/>
</dbReference>
<evidence type="ECO:0000313" key="10">
    <source>
        <dbReference type="Proteomes" id="UP000288079"/>
    </source>
</evidence>
<evidence type="ECO:0000256" key="4">
    <source>
        <dbReference type="ARBA" id="ARBA00023136"/>
    </source>
</evidence>
<evidence type="ECO:0000313" key="9">
    <source>
        <dbReference type="EMBL" id="GCB33515.1"/>
    </source>
</evidence>
<evidence type="ECO:0000259" key="7">
    <source>
        <dbReference type="Pfam" id="PF07980"/>
    </source>
</evidence>
<dbReference type="EMBL" id="BHWB01000001">
    <property type="protein sequence ID" value="GCB33515.1"/>
    <property type="molecule type" value="Genomic_DNA"/>
</dbReference>
<dbReference type="GO" id="GO:0009279">
    <property type="term" value="C:cell outer membrane"/>
    <property type="evidence" value="ECO:0007669"/>
    <property type="project" value="UniProtKB-SubCell"/>
</dbReference>